<evidence type="ECO:0000313" key="2">
    <source>
        <dbReference type="Proteomes" id="UP000276133"/>
    </source>
</evidence>
<sequence length="207" mass="22708">MKFQPRNSSANLLKRPAVLEYIANTLIASPSSLQEIFSFLSQNGVNLQELVAGNFSSLNGLNLVDRLTAFIQSRPQLKELVVKILNHFGIQLPRIDWSSIGQAIIDAVPTIIQHVPTVISVISLFGKRDASRDLLNNLVTLASQYNIDLSVIESAIQAIQSGNFSQLLNLVLSNINLPDILAGLDVQSLLGNLDLSQLLPLVQNRKF</sequence>
<comment type="caution">
    <text evidence="1">The sequence shown here is derived from an EMBL/GenBank/DDBJ whole genome shotgun (WGS) entry which is preliminary data.</text>
</comment>
<reference evidence="1 2" key="1">
    <citation type="journal article" date="2018" name="Sci. Rep.">
        <title>Genomic signatures of local adaptation to the degree of environmental predictability in rotifers.</title>
        <authorList>
            <person name="Franch-Gras L."/>
            <person name="Hahn C."/>
            <person name="Garcia-Roger E.M."/>
            <person name="Carmona M.J."/>
            <person name="Serra M."/>
            <person name="Gomez A."/>
        </authorList>
    </citation>
    <scope>NUCLEOTIDE SEQUENCE [LARGE SCALE GENOMIC DNA]</scope>
    <source>
        <strain evidence="1">HYR1</strain>
    </source>
</reference>
<dbReference type="EMBL" id="REGN01012580">
    <property type="protein sequence ID" value="RMZ95117.1"/>
    <property type="molecule type" value="Genomic_DNA"/>
</dbReference>
<keyword evidence="2" id="KW-1185">Reference proteome</keyword>
<protein>
    <submittedName>
        <fullName evidence="1">Phosphatidylserine/phosphatidylglycerophosphate/ cardiolinpin synthase-like protein</fullName>
    </submittedName>
</protein>
<proteinExistence type="predicted"/>
<dbReference type="Proteomes" id="UP000276133">
    <property type="component" value="Unassembled WGS sequence"/>
</dbReference>
<dbReference type="AlphaFoldDB" id="A0A3M7P8P6"/>
<name>A0A3M7P8P6_BRAPC</name>
<organism evidence="1 2">
    <name type="scientific">Brachionus plicatilis</name>
    <name type="common">Marine rotifer</name>
    <name type="synonym">Brachionus muelleri</name>
    <dbReference type="NCBI Taxonomy" id="10195"/>
    <lineage>
        <taxon>Eukaryota</taxon>
        <taxon>Metazoa</taxon>
        <taxon>Spiralia</taxon>
        <taxon>Gnathifera</taxon>
        <taxon>Rotifera</taxon>
        <taxon>Eurotatoria</taxon>
        <taxon>Monogononta</taxon>
        <taxon>Pseudotrocha</taxon>
        <taxon>Ploima</taxon>
        <taxon>Brachionidae</taxon>
        <taxon>Brachionus</taxon>
    </lineage>
</organism>
<evidence type="ECO:0000313" key="1">
    <source>
        <dbReference type="EMBL" id="RMZ95117.1"/>
    </source>
</evidence>
<accession>A0A3M7P8P6</accession>
<gene>
    <name evidence="1" type="ORF">BpHYR1_031000</name>
</gene>